<gene>
    <name evidence="8" type="ORF">OSTQU699_LOCUS9921</name>
</gene>
<evidence type="ECO:0000256" key="6">
    <source>
        <dbReference type="ARBA" id="ARBA00023274"/>
    </source>
</evidence>
<accession>A0A8S1J9U0</accession>
<dbReference type="InterPro" id="IPR019368">
    <property type="entry name" value="Ribosomal_mS29"/>
</dbReference>
<reference evidence="8" key="1">
    <citation type="submission" date="2020-12" db="EMBL/GenBank/DDBJ databases">
        <authorList>
            <person name="Iha C."/>
        </authorList>
    </citation>
    <scope>NUCLEOTIDE SEQUENCE</scope>
</reference>
<evidence type="ECO:0000256" key="1">
    <source>
        <dbReference type="ARBA" id="ARBA00004173"/>
    </source>
</evidence>
<dbReference type="Proteomes" id="UP000708148">
    <property type="component" value="Unassembled WGS sequence"/>
</dbReference>
<evidence type="ECO:0000256" key="5">
    <source>
        <dbReference type="ARBA" id="ARBA00023128"/>
    </source>
</evidence>
<keyword evidence="4" id="KW-0689">Ribosomal protein</keyword>
<dbReference type="Pfam" id="PF10236">
    <property type="entry name" value="DAP3"/>
    <property type="match status" value="1"/>
</dbReference>
<dbReference type="GO" id="GO:0003735">
    <property type="term" value="F:structural constituent of ribosome"/>
    <property type="evidence" value="ECO:0007669"/>
    <property type="project" value="TreeGrafter"/>
</dbReference>
<protein>
    <recommendedName>
        <fullName evidence="7">Small ribosomal subunit protein mS29</fullName>
    </recommendedName>
</protein>
<dbReference type="InterPro" id="IPR027417">
    <property type="entry name" value="P-loop_NTPase"/>
</dbReference>
<dbReference type="PANTHER" id="PTHR12810">
    <property type="entry name" value="MITOCHONDRIAL 28S RIBOSOMAL PROTEIN S29"/>
    <property type="match status" value="1"/>
</dbReference>
<proteinExistence type="inferred from homology"/>
<dbReference type="AlphaFoldDB" id="A0A8S1J9U0"/>
<evidence type="ECO:0000256" key="4">
    <source>
        <dbReference type="ARBA" id="ARBA00022980"/>
    </source>
</evidence>
<evidence type="ECO:0000313" key="9">
    <source>
        <dbReference type="Proteomes" id="UP000708148"/>
    </source>
</evidence>
<keyword evidence="5" id="KW-0496">Mitochondrion</keyword>
<dbReference type="GO" id="GO:0005763">
    <property type="term" value="C:mitochondrial small ribosomal subunit"/>
    <property type="evidence" value="ECO:0007669"/>
    <property type="project" value="TreeGrafter"/>
</dbReference>
<evidence type="ECO:0000256" key="2">
    <source>
        <dbReference type="ARBA" id="ARBA00009863"/>
    </source>
</evidence>
<dbReference type="SUPFAM" id="SSF52540">
    <property type="entry name" value="P-loop containing nucleoside triphosphate hydrolases"/>
    <property type="match status" value="1"/>
</dbReference>
<dbReference type="OrthoDB" id="274828at2759"/>
<dbReference type="EMBL" id="CAJHUC010002927">
    <property type="protein sequence ID" value="CAD7704567.1"/>
    <property type="molecule type" value="Genomic_DNA"/>
</dbReference>
<sequence>MTQRGARSAWTLVWRALEAHKPRLASVGCGAAAGTPAVLAAHPAASAAPWQGAAGISSTPAVAKQRRHPVALTPNTPRSAVSLFVDREEAETMPPFPGDEDVQIPVPVETKVHPSHRRLGHGRHRKEAEEAAELQHVTPGLLALKPSTSLSPADANKYYPFKKDLIPEAFASYYKIEVPEDVGPVLPKGGCKALQEEFQRTGEPAVLARGVFFKLIKTLSLDKCRRLLLDGLAGSGKSMLLAALVEWARSQKWLVLYVPSAFTMTTDMYFFKRPEERCWDTPNCARDLLRSMLDNHGDQLSQLKQEGQPEGEAPDSGFGETLADLCRTGINATLQQPTVTVDATIRLLREFLHGEHNVHKLIVIDDYNALYWHTTYGEWLNTHTRREVTVNHLALAREFRLMGDVPIDMKCQIVAAPTYTGGIGRSAWFPKARILKVPQLSQAEVDRILCFYFNCGVIGPKDSATLELAAKITGGNGHELKKAMDLL</sequence>
<comment type="similarity">
    <text evidence="2">Belongs to the mitochondrion-specific ribosomal protein mS29 family.</text>
</comment>
<comment type="subcellular location">
    <subcellularLocation>
        <location evidence="1">Mitochondrion</location>
    </subcellularLocation>
</comment>
<evidence type="ECO:0000256" key="3">
    <source>
        <dbReference type="ARBA" id="ARBA00022946"/>
    </source>
</evidence>
<comment type="caution">
    <text evidence="8">The sequence shown here is derived from an EMBL/GenBank/DDBJ whole genome shotgun (WGS) entry which is preliminary data.</text>
</comment>
<evidence type="ECO:0000256" key="7">
    <source>
        <dbReference type="ARBA" id="ARBA00035140"/>
    </source>
</evidence>
<dbReference type="PANTHER" id="PTHR12810:SF0">
    <property type="entry name" value="SMALL RIBOSOMAL SUBUNIT PROTEIN MS29"/>
    <property type="match status" value="1"/>
</dbReference>
<name>A0A8S1J9U0_9CHLO</name>
<keyword evidence="9" id="KW-1185">Reference proteome</keyword>
<keyword evidence="6" id="KW-0687">Ribonucleoprotein</keyword>
<keyword evidence="3" id="KW-0809">Transit peptide</keyword>
<organism evidence="8 9">
    <name type="scientific">Ostreobium quekettii</name>
    <dbReference type="NCBI Taxonomy" id="121088"/>
    <lineage>
        <taxon>Eukaryota</taxon>
        <taxon>Viridiplantae</taxon>
        <taxon>Chlorophyta</taxon>
        <taxon>core chlorophytes</taxon>
        <taxon>Ulvophyceae</taxon>
        <taxon>TCBD clade</taxon>
        <taxon>Bryopsidales</taxon>
        <taxon>Ostreobineae</taxon>
        <taxon>Ostreobiaceae</taxon>
        <taxon>Ostreobium</taxon>
    </lineage>
</organism>
<evidence type="ECO:0000313" key="8">
    <source>
        <dbReference type="EMBL" id="CAD7704567.1"/>
    </source>
</evidence>